<evidence type="ECO:0000256" key="2">
    <source>
        <dbReference type="SAM" id="Phobius"/>
    </source>
</evidence>
<feature type="transmembrane region" description="Helical" evidence="2">
    <location>
        <begin position="264"/>
        <end position="283"/>
    </location>
</feature>
<feature type="compositionally biased region" description="Polar residues" evidence="1">
    <location>
        <begin position="495"/>
        <end position="505"/>
    </location>
</feature>
<accession>A0A164PKW6</accession>
<organism evidence="3 4">
    <name type="scientific">Sistotremastrum niveocremeum HHB9708</name>
    <dbReference type="NCBI Taxonomy" id="1314777"/>
    <lineage>
        <taxon>Eukaryota</taxon>
        <taxon>Fungi</taxon>
        <taxon>Dikarya</taxon>
        <taxon>Basidiomycota</taxon>
        <taxon>Agaricomycotina</taxon>
        <taxon>Agaricomycetes</taxon>
        <taxon>Sistotremastrales</taxon>
        <taxon>Sistotremastraceae</taxon>
        <taxon>Sertulicium</taxon>
        <taxon>Sertulicium niveocremeum</taxon>
    </lineage>
</organism>
<evidence type="ECO:0008006" key="5">
    <source>
        <dbReference type="Google" id="ProtNLM"/>
    </source>
</evidence>
<keyword evidence="2" id="KW-0472">Membrane</keyword>
<gene>
    <name evidence="3" type="ORF">SISNIDRAFT_459453</name>
</gene>
<feature type="transmembrane region" description="Helical" evidence="2">
    <location>
        <begin position="320"/>
        <end position="338"/>
    </location>
</feature>
<keyword evidence="2" id="KW-0812">Transmembrane</keyword>
<evidence type="ECO:0000313" key="4">
    <source>
        <dbReference type="Proteomes" id="UP000076722"/>
    </source>
</evidence>
<dbReference type="OrthoDB" id="3208379at2759"/>
<dbReference type="EMBL" id="KV419433">
    <property type="protein sequence ID" value="KZS88832.1"/>
    <property type="molecule type" value="Genomic_DNA"/>
</dbReference>
<feature type="compositionally biased region" description="Basic and acidic residues" evidence="1">
    <location>
        <begin position="480"/>
        <end position="493"/>
    </location>
</feature>
<evidence type="ECO:0000256" key="1">
    <source>
        <dbReference type="SAM" id="MobiDB-lite"/>
    </source>
</evidence>
<dbReference type="AlphaFoldDB" id="A0A164PKW6"/>
<feature type="transmembrane region" description="Helical" evidence="2">
    <location>
        <begin position="390"/>
        <end position="414"/>
    </location>
</feature>
<proteinExistence type="predicted"/>
<evidence type="ECO:0000313" key="3">
    <source>
        <dbReference type="EMBL" id="KZS88832.1"/>
    </source>
</evidence>
<feature type="compositionally biased region" description="Basic and acidic residues" evidence="1">
    <location>
        <begin position="615"/>
        <end position="640"/>
    </location>
</feature>
<keyword evidence="4" id="KW-1185">Reference proteome</keyword>
<sequence length="640" mass="72934">MFLDFAKATDEKSSAAFPDKHWKRHIHPGGWIYYGHTRDRVVTTVNIYNPTEYRQLQSKYRDVDAQAFAFPDDDEYRKYQSDFNRTWELLLDHENYQWIDHKHAVAGRFNQNLSDFLNAVKAYEGRFELAFEMRERYWRFLQNHPCDHQLPPGSRRHIYDVLMWCKADQTLFSTSTSSFTTDQAKDLLDISRELSDPETRLAEENGIYYASSLEVWFTAAVAATIAADRIALGYATPQARSLRNLEKRSEVADFSHPHFRSTPYKIFFVISFALFFSIPTSCLRQIIDVDRRRFEGGGINETRWRRFLQSQLKGWSDSNLLATVMIAATVAFIAVPGIDNASRSITLLSALLSIGSVLMGQYHIRIHEPRSSSTAQTGLDYLQNVGSSPILAIFLSLPLIFISWSFVLFVVAFIVYAVRGNDGNSVALPLSTKLIVTIAAGTLALLMAAIIFLFRTAWNPTQPSPLLQVTNVIHAQPDNTSEKETHVEPDHTSKAKNPNQASTLPSHYIPTSAHPRSKIEPEHHQPSPIPEANAAEDEEEEEEIERLRDPDEEWQNTIDRLNSRPNRNPPTPPTRTRRIRALFDDEDEDNIPNARPARSHGQTERASRYQSVRGYRGDPDEIDAPEGRSEESSVKGVETH</sequence>
<protein>
    <recommendedName>
        <fullName evidence="5">WW domain-containing protein</fullName>
    </recommendedName>
</protein>
<feature type="transmembrane region" description="Helical" evidence="2">
    <location>
        <begin position="344"/>
        <end position="364"/>
    </location>
</feature>
<feature type="compositionally biased region" description="Acidic residues" evidence="1">
    <location>
        <begin position="534"/>
        <end position="554"/>
    </location>
</feature>
<name>A0A164PKW6_9AGAM</name>
<feature type="transmembrane region" description="Helical" evidence="2">
    <location>
        <begin position="434"/>
        <end position="454"/>
    </location>
</feature>
<dbReference type="Proteomes" id="UP000076722">
    <property type="component" value="Unassembled WGS sequence"/>
</dbReference>
<feature type="region of interest" description="Disordered" evidence="1">
    <location>
        <begin position="479"/>
        <end position="640"/>
    </location>
</feature>
<reference evidence="3 4" key="1">
    <citation type="journal article" date="2016" name="Mol. Biol. Evol.">
        <title>Comparative Genomics of Early-Diverging Mushroom-Forming Fungi Provides Insights into the Origins of Lignocellulose Decay Capabilities.</title>
        <authorList>
            <person name="Nagy L.G."/>
            <person name="Riley R."/>
            <person name="Tritt A."/>
            <person name="Adam C."/>
            <person name="Daum C."/>
            <person name="Floudas D."/>
            <person name="Sun H."/>
            <person name="Yadav J.S."/>
            <person name="Pangilinan J."/>
            <person name="Larsson K.H."/>
            <person name="Matsuura K."/>
            <person name="Barry K."/>
            <person name="Labutti K."/>
            <person name="Kuo R."/>
            <person name="Ohm R.A."/>
            <person name="Bhattacharya S.S."/>
            <person name="Shirouzu T."/>
            <person name="Yoshinaga Y."/>
            <person name="Martin F.M."/>
            <person name="Grigoriev I.V."/>
            <person name="Hibbett D.S."/>
        </authorList>
    </citation>
    <scope>NUCLEOTIDE SEQUENCE [LARGE SCALE GENOMIC DNA]</scope>
    <source>
        <strain evidence="3 4">HHB9708</strain>
    </source>
</reference>
<keyword evidence="2" id="KW-1133">Transmembrane helix</keyword>